<dbReference type="AlphaFoldDB" id="A0A2P2QT52"/>
<proteinExistence type="predicted"/>
<organism evidence="1">
    <name type="scientific">Rhizophora mucronata</name>
    <name type="common">Asiatic mangrove</name>
    <dbReference type="NCBI Taxonomy" id="61149"/>
    <lineage>
        <taxon>Eukaryota</taxon>
        <taxon>Viridiplantae</taxon>
        <taxon>Streptophyta</taxon>
        <taxon>Embryophyta</taxon>
        <taxon>Tracheophyta</taxon>
        <taxon>Spermatophyta</taxon>
        <taxon>Magnoliopsida</taxon>
        <taxon>eudicotyledons</taxon>
        <taxon>Gunneridae</taxon>
        <taxon>Pentapetalae</taxon>
        <taxon>rosids</taxon>
        <taxon>fabids</taxon>
        <taxon>Malpighiales</taxon>
        <taxon>Rhizophoraceae</taxon>
        <taxon>Rhizophora</taxon>
    </lineage>
</organism>
<accession>A0A2P2QT52</accession>
<sequence length="34" mass="3914">MNNKELKLYMNINGSDSLLGHRNGRWSSVPFTHP</sequence>
<reference evidence="1" key="1">
    <citation type="submission" date="2018-02" db="EMBL/GenBank/DDBJ databases">
        <title>Rhizophora mucronata_Transcriptome.</title>
        <authorList>
            <person name="Meera S.P."/>
            <person name="Sreeshan A."/>
            <person name="Augustine A."/>
        </authorList>
    </citation>
    <scope>NUCLEOTIDE SEQUENCE</scope>
    <source>
        <tissue evidence="1">Leaf</tissue>
    </source>
</reference>
<name>A0A2P2QT52_RHIMU</name>
<protein>
    <submittedName>
        <fullName evidence="1">Uncharacterized protein</fullName>
    </submittedName>
</protein>
<evidence type="ECO:0000313" key="1">
    <source>
        <dbReference type="EMBL" id="MBX70054.1"/>
    </source>
</evidence>
<dbReference type="EMBL" id="GGEC01089570">
    <property type="protein sequence ID" value="MBX70054.1"/>
    <property type="molecule type" value="Transcribed_RNA"/>
</dbReference>